<protein>
    <submittedName>
        <fullName evidence="2">Nitroreductase</fullName>
    </submittedName>
</protein>
<evidence type="ECO:0000313" key="3">
    <source>
        <dbReference type="Proteomes" id="UP000216024"/>
    </source>
</evidence>
<dbReference type="SUPFAM" id="SSF55469">
    <property type="entry name" value="FMN-dependent nitroreductase-like"/>
    <property type="match status" value="1"/>
</dbReference>
<name>A0A267MPA7_9FIRM</name>
<dbReference type="PANTHER" id="PTHR23026">
    <property type="entry name" value="NADPH NITROREDUCTASE"/>
    <property type="match status" value="1"/>
</dbReference>
<dbReference type="Pfam" id="PF00881">
    <property type="entry name" value="Nitroreductase"/>
    <property type="match status" value="1"/>
</dbReference>
<gene>
    <name evidence="2" type="ORF">CCE28_03625</name>
</gene>
<keyword evidence="3" id="KW-1185">Reference proteome</keyword>
<dbReference type="PANTHER" id="PTHR23026:SF123">
    <property type="entry name" value="NAD(P)H NITROREDUCTASE RV3131-RELATED"/>
    <property type="match status" value="1"/>
</dbReference>
<accession>A0A267MPA7</accession>
<dbReference type="InterPro" id="IPR050627">
    <property type="entry name" value="Nitroreductase/BluB"/>
</dbReference>
<sequence>MNKRSLLFERHSVRKFSEKEVPMEDIKEIIKCATSAPSGKNIQNWHFVVVNDKEKIDHIAKLVEERNAEIADEMTDEKAKASFTKFLRFATLFRKAPALILVYGGPYEPTGLNILQDINAPQEEIEALTKPNPAVQNIGAAIQNLMLAATDMGYGTCWMTSPNYAVRKIENYINLGKEGFSLMAMTPLGVPEGEVKFPPRKDIEEVMTVL</sequence>
<dbReference type="OrthoDB" id="9812105at2"/>
<reference evidence="2 3" key="1">
    <citation type="submission" date="2017-06" db="EMBL/GenBank/DDBJ databases">
        <title>Draft genome sequence of anaerobic fermentative bacterium Anaeromicrobium sediminis DY2726D isolated from West Pacific Ocean sediments.</title>
        <authorList>
            <person name="Zeng X."/>
        </authorList>
    </citation>
    <scope>NUCLEOTIDE SEQUENCE [LARGE SCALE GENOMIC DNA]</scope>
    <source>
        <strain evidence="2 3">DY2726D</strain>
    </source>
</reference>
<proteinExistence type="predicted"/>
<organism evidence="2 3">
    <name type="scientific">Anaeromicrobium sediminis</name>
    <dbReference type="NCBI Taxonomy" id="1478221"/>
    <lineage>
        <taxon>Bacteria</taxon>
        <taxon>Bacillati</taxon>
        <taxon>Bacillota</taxon>
        <taxon>Clostridia</taxon>
        <taxon>Peptostreptococcales</taxon>
        <taxon>Thermotaleaceae</taxon>
        <taxon>Anaeromicrobium</taxon>
    </lineage>
</organism>
<evidence type="ECO:0000313" key="2">
    <source>
        <dbReference type="EMBL" id="PAB60643.1"/>
    </source>
</evidence>
<feature type="domain" description="Nitroreductase" evidence="1">
    <location>
        <begin position="9"/>
        <end position="185"/>
    </location>
</feature>
<comment type="caution">
    <text evidence="2">The sequence shown here is derived from an EMBL/GenBank/DDBJ whole genome shotgun (WGS) entry which is preliminary data.</text>
</comment>
<dbReference type="RefSeq" id="WP_095131090.1">
    <property type="nucleotide sequence ID" value="NZ_NIBG01000002.1"/>
</dbReference>
<dbReference type="InterPro" id="IPR029479">
    <property type="entry name" value="Nitroreductase"/>
</dbReference>
<dbReference type="AlphaFoldDB" id="A0A267MPA7"/>
<dbReference type="Gene3D" id="3.40.109.10">
    <property type="entry name" value="NADH Oxidase"/>
    <property type="match status" value="1"/>
</dbReference>
<dbReference type="Proteomes" id="UP000216024">
    <property type="component" value="Unassembled WGS sequence"/>
</dbReference>
<dbReference type="EMBL" id="NIBG01000002">
    <property type="protein sequence ID" value="PAB60643.1"/>
    <property type="molecule type" value="Genomic_DNA"/>
</dbReference>
<evidence type="ECO:0000259" key="1">
    <source>
        <dbReference type="Pfam" id="PF00881"/>
    </source>
</evidence>
<dbReference type="GO" id="GO:0016491">
    <property type="term" value="F:oxidoreductase activity"/>
    <property type="evidence" value="ECO:0007669"/>
    <property type="project" value="InterPro"/>
</dbReference>
<dbReference type="InterPro" id="IPR000415">
    <property type="entry name" value="Nitroreductase-like"/>
</dbReference>